<keyword evidence="7" id="KW-0285">Flavoprotein</keyword>
<dbReference type="GO" id="GO:0020037">
    <property type="term" value="F:heme binding"/>
    <property type="evidence" value="ECO:0007669"/>
    <property type="project" value="InterPro"/>
</dbReference>
<proteinExistence type="inferred from homology"/>
<evidence type="ECO:0000256" key="10">
    <source>
        <dbReference type="ARBA" id="ARBA00022827"/>
    </source>
</evidence>
<dbReference type="InterPro" id="IPR001128">
    <property type="entry name" value="Cyt_P450"/>
</dbReference>
<dbReference type="GeneID" id="62158150"/>
<sequence length="469" mass="53021">MSLVGIPRAPPTFLLGNFPDLVPSNPWPSFKKLQEKNGEIFYIKVPFKPPVVFVASAALLGELCDEKRFRKQVTKPILEIRGAVHVALFTAGYEGCEQMDWGIAHRIIRPQLTPQVIAESFGDFLSTADDLFDIWRKKGPGAEIFPITELDRLNLEATTLALFGKRLDCLERSHEMLGAMATGTGEATQRPNRPLPFQNWWTKGDWKKSIQVMRKYAQDLVDYRRSNPTDRKDLLDAMMNGTDPKSGAKLDDEQVVDEIVSMPIGSSTAPCVIAAAIYFLLRNKEAVAKAREEIDAVVGDDELAYEHVAQLKYVEGIIREALRLSFAAPGFNIEPIHEKDQDTGPVQLAGGKYQIPYNQGMIVLLAGANRDPAVFDKPNEFRPERMVGEKYEQLPLGARRYYGNGKRVCVGKDYAWLWKMVVMTKLIKEFDFEAVDKNYELEQEGWFNMRPKNFRAKIKPRTGTKGYPV</sequence>
<name>A0A9P6IB32_9PEZI</name>
<organism evidence="17 18">
    <name type="scientific">Colletotrichum karsti</name>
    <dbReference type="NCBI Taxonomy" id="1095194"/>
    <lineage>
        <taxon>Eukaryota</taxon>
        <taxon>Fungi</taxon>
        <taxon>Dikarya</taxon>
        <taxon>Ascomycota</taxon>
        <taxon>Pezizomycotina</taxon>
        <taxon>Sordariomycetes</taxon>
        <taxon>Hypocreomycetidae</taxon>
        <taxon>Glomerellales</taxon>
        <taxon>Glomerellaceae</taxon>
        <taxon>Colletotrichum</taxon>
        <taxon>Colletotrichum boninense species complex</taxon>
    </lineage>
</organism>
<keyword evidence="15" id="KW-0503">Monooxygenase</keyword>
<evidence type="ECO:0000256" key="6">
    <source>
        <dbReference type="ARBA" id="ARBA00022617"/>
    </source>
</evidence>
<evidence type="ECO:0000256" key="9">
    <source>
        <dbReference type="ARBA" id="ARBA00022723"/>
    </source>
</evidence>
<keyword evidence="9 16" id="KW-0479">Metal-binding</keyword>
<evidence type="ECO:0000256" key="1">
    <source>
        <dbReference type="ARBA" id="ARBA00001917"/>
    </source>
</evidence>
<evidence type="ECO:0000256" key="14">
    <source>
        <dbReference type="ARBA" id="ARBA00023004"/>
    </source>
</evidence>
<feature type="binding site" description="axial binding residue" evidence="16">
    <location>
        <position position="409"/>
    </location>
    <ligand>
        <name>heme</name>
        <dbReference type="ChEBI" id="CHEBI:30413"/>
    </ligand>
    <ligandPart>
        <name>Fe</name>
        <dbReference type="ChEBI" id="CHEBI:18248"/>
    </ligandPart>
</feature>
<dbReference type="InterPro" id="IPR050121">
    <property type="entry name" value="Cytochrome_P450_monoxygenase"/>
</dbReference>
<dbReference type="FunFam" id="1.10.630.10:FF:000040">
    <property type="entry name" value="Bifunctional cytochrome P450/NADPH--P450 reductase"/>
    <property type="match status" value="1"/>
</dbReference>
<keyword evidence="13" id="KW-0560">Oxidoreductase</keyword>
<dbReference type="AlphaFoldDB" id="A0A9P6IB32"/>
<evidence type="ECO:0000256" key="3">
    <source>
        <dbReference type="ARBA" id="ARBA00001974"/>
    </source>
</evidence>
<dbReference type="PANTHER" id="PTHR24305:SF108">
    <property type="entry name" value="P450, PUTATIVE (EUROFUNG)-RELATED"/>
    <property type="match status" value="1"/>
</dbReference>
<comment type="similarity">
    <text evidence="4">In the N-terminal section; belongs to the cytochrome P450 family.</text>
</comment>
<evidence type="ECO:0000256" key="2">
    <source>
        <dbReference type="ARBA" id="ARBA00001971"/>
    </source>
</evidence>
<evidence type="ECO:0000256" key="7">
    <source>
        <dbReference type="ARBA" id="ARBA00022630"/>
    </source>
</evidence>
<keyword evidence="10" id="KW-0274">FAD</keyword>
<dbReference type="SUPFAM" id="SSF48264">
    <property type="entry name" value="Cytochrome P450"/>
    <property type="match status" value="1"/>
</dbReference>
<evidence type="ECO:0000256" key="13">
    <source>
        <dbReference type="ARBA" id="ARBA00023002"/>
    </source>
</evidence>
<dbReference type="InterPro" id="IPR002401">
    <property type="entry name" value="Cyt_P450_E_grp-I"/>
</dbReference>
<evidence type="ECO:0000256" key="5">
    <source>
        <dbReference type="ARBA" id="ARBA00022448"/>
    </source>
</evidence>
<comment type="cofactor">
    <cofactor evidence="3">
        <name>FAD</name>
        <dbReference type="ChEBI" id="CHEBI:57692"/>
    </cofactor>
</comment>
<protein>
    <submittedName>
        <fullName evidence="17">Cytochrome P450</fullName>
    </submittedName>
</protein>
<keyword evidence="5" id="KW-0813">Transport</keyword>
<keyword evidence="6 16" id="KW-0349">Heme</keyword>
<comment type="cofactor">
    <cofactor evidence="2 16">
        <name>heme</name>
        <dbReference type="ChEBI" id="CHEBI:30413"/>
    </cofactor>
</comment>
<comment type="cofactor">
    <cofactor evidence="1">
        <name>FMN</name>
        <dbReference type="ChEBI" id="CHEBI:58210"/>
    </cofactor>
</comment>
<accession>A0A9P6IB32</accession>
<evidence type="ECO:0000256" key="15">
    <source>
        <dbReference type="ARBA" id="ARBA00023033"/>
    </source>
</evidence>
<evidence type="ECO:0000256" key="4">
    <source>
        <dbReference type="ARBA" id="ARBA00010018"/>
    </source>
</evidence>
<keyword evidence="14 16" id="KW-0408">Iron</keyword>
<keyword evidence="12" id="KW-0249">Electron transport</keyword>
<evidence type="ECO:0000256" key="8">
    <source>
        <dbReference type="ARBA" id="ARBA00022643"/>
    </source>
</evidence>
<dbReference type="EMBL" id="JAATWM020000005">
    <property type="protein sequence ID" value="KAF9880403.1"/>
    <property type="molecule type" value="Genomic_DNA"/>
</dbReference>
<evidence type="ECO:0000256" key="11">
    <source>
        <dbReference type="ARBA" id="ARBA00022857"/>
    </source>
</evidence>
<dbReference type="PRINTS" id="PR00463">
    <property type="entry name" value="EP450I"/>
</dbReference>
<keyword evidence="11" id="KW-0521">NADP</keyword>
<dbReference type="OrthoDB" id="1470350at2759"/>
<evidence type="ECO:0000256" key="12">
    <source>
        <dbReference type="ARBA" id="ARBA00022982"/>
    </source>
</evidence>
<dbReference type="RefSeq" id="XP_038749864.1">
    <property type="nucleotide sequence ID" value="XM_038885076.1"/>
</dbReference>
<dbReference type="PANTHER" id="PTHR24305">
    <property type="entry name" value="CYTOCHROME P450"/>
    <property type="match status" value="1"/>
</dbReference>
<dbReference type="Proteomes" id="UP000781932">
    <property type="component" value="Unassembled WGS sequence"/>
</dbReference>
<dbReference type="Gene3D" id="1.10.630.10">
    <property type="entry name" value="Cytochrome P450"/>
    <property type="match status" value="1"/>
</dbReference>
<keyword evidence="18" id="KW-1185">Reference proteome</keyword>
<reference evidence="17" key="1">
    <citation type="submission" date="2020-03" db="EMBL/GenBank/DDBJ databases">
        <authorList>
            <person name="He L."/>
        </authorList>
    </citation>
    <scope>NUCLEOTIDE SEQUENCE</scope>
    <source>
        <strain evidence="17">CkLH20</strain>
    </source>
</reference>
<evidence type="ECO:0000256" key="16">
    <source>
        <dbReference type="PIRSR" id="PIRSR602401-1"/>
    </source>
</evidence>
<dbReference type="InterPro" id="IPR036396">
    <property type="entry name" value="Cyt_P450_sf"/>
</dbReference>
<evidence type="ECO:0000313" key="18">
    <source>
        <dbReference type="Proteomes" id="UP000781932"/>
    </source>
</evidence>
<dbReference type="GO" id="GO:0004497">
    <property type="term" value="F:monooxygenase activity"/>
    <property type="evidence" value="ECO:0007669"/>
    <property type="project" value="UniProtKB-KW"/>
</dbReference>
<gene>
    <name evidence="17" type="ORF">CkaCkLH20_02357</name>
</gene>
<reference evidence="17" key="2">
    <citation type="submission" date="2020-11" db="EMBL/GenBank/DDBJ databases">
        <title>Whole genome sequencing of Colletotrichum sp.</title>
        <authorList>
            <person name="Li H."/>
        </authorList>
    </citation>
    <scope>NUCLEOTIDE SEQUENCE</scope>
    <source>
        <strain evidence="17">CkLH20</strain>
    </source>
</reference>
<dbReference type="GO" id="GO:0016705">
    <property type="term" value="F:oxidoreductase activity, acting on paired donors, with incorporation or reduction of molecular oxygen"/>
    <property type="evidence" value="ECO:0007669"/>
    <property type="project" value="InterPro"/>
</dbReference>
<keyword evidence="8" id="KW-0288">FMN</keyword>
<comment type="caution">
    <text evidence="17">The sequence shown here is derived from an EMBL/GenBank/DDBJ whole genome shotgun (WGS) entry which is preliminary data.</text>
</comment>
<dbReference type="GO" id="GO:0005506">
    <property type="term" value="F:iron ion binding"/>
    <property type="evidence" value="ECO:0007669"/>
    <property type="project" value="InterPro"/>
</dbReference>
<dbReference type="Pfam" id="PF00067">
    <property type="entry name" value="p450"/>
    <property type="match status" value="1"/>
</dbReference>
<evidence type="ECO:0000313" key="17">
    <source>
        <dbReference type="EMBL" id="KAF9880403.1"/>
    </source>
</evidence>